<reference evidence="2" key="1">
    <citation type="submission" date="2022-07" db="EMBL/GenBank/DDBJ databases">
        <title>Genome analysis of Parmales, a sister group of diatoms, reveals the evolutionary specialization of diatoms from phago-mixotrophs to photoautotrophs.</title>
        <authorList>
            <person name="Ban H."/>
            <person name="Sato S."/>
            <person name="Yoshikawa S."/>
            <person name="Kazumasa Y."/>
            <person name="Nakamura Y."/>
            <person name="Ichinomiya M."/>
            <person name="Saitoh K."/>
            <person name="Sato N."/>
            <person name="Blanc-Mathieu R."/>
            <person name="Endo H."/>
            <person name="Kuwata A."/>
            <person name="Ogata H."/>
        </authorList>
    </citation>
    <scope>NUCLEOTIDE SEQUENCE</scope>
</reference>
<dbReference type="Gene3D" id="3.30.1520.10">
    <property type="entry name" value="Phox-like domain"/>
    <property type="match status" value="1"/>
</dbReference>
<dbReference type="GO" id="GO:0035091">
    <property type="term" value="F:phosphatidylinositol binding"/>
    <property type="evidence" value="ECO:0007669"/>
    <property type="project" value="InterPro"/>
</dbReference>
<dbReference type="InterPro" id="IPR001683">
    <property type="entry name" value="PX_dom"/>
</dbReference>
<gene>
    <name evidence="2" type="ORF">TrRE_jg7810</name>
</gene>
<dbReference type="OrthoDB" id="10254720at2759"/>
<dbReference type="Pfam" id="PF00787">
    <property type="entry name" value="PX"/>
    <property type="match status" value="1"/>
</dbReference>
<evidence type="ECO:0000313" key="3">
    <source>
        <dbReference type="Proteomes" id="UP001165082"/>
    </source>
</evidence>
<protein>
    <recommendedName>
        <fullName evidence="1">PX domain-containing protein</fullName>
    </recommendedName>
</protein>
<dbReference type="EMBL" id="BRXZ01003295">
    <property type="protein sequence ID" value="GMH51871.1"/>
    <property type="molecule type" value="Genomic_DNA"/>
</dbReference>
<dbReference type="CDD" id="cd06093">
    <property type="entry name" value="PX_domain"/>
    <property type="match status" value="1"/>
</dbReference>
<name>A0A9W6ZGK4_9STRA</name>
<proteinExistence type="predicted"/>
<dbReference type="SUPFAM" id="SSF64268">
    <property type="entry name" value="PX domain"/>
    <property type="match status" value="1"/>
</dbReference>
<accession>A0A9W6ZGK4</accession>
<evidence type="ECO:0000313" key="2">
    <source>
        <dbReference type="EMBL" id="GMH51871.1"/>
    </source>
</evidence>
<dbReference type="AlphaFoldDB" id="A0A9W6ZGK4"/>
<organism evidence="2 3">
    <name type="scientific">Triparma retinervis</name>
    <dbReference type="NCBI Taxonomy" id="2557542"/>
    <lineage>
        <taxon>Eukaryota</taxon>
        <taxon>Sar</taxon>
        <taxon>Stramenopiles</taxon>
        <taxon>Ochrophyta</taxon>
        <taxon>Bolidophyceae</taxon>
        <taxon>Parmales</taxon>
        <taxon>Triparmaceae</taxon>
        <taxon>Triparma</taxon>
    </lineage>
</organism>
<keyword evidence="3" id="KW-1185">Reference proteome</keyword>
<dbReference type="Proteomes" id="UP001165082">
    <property type="component" value="Unassembled WGS sequence"/>
</dbReference>
<dbReference type="InterPro" id="IPR036871">
    <property type="entry name" value="PX_dom_sf"/>
</dbReference>
<dbReference type="PROSITE" id="PS50195">
    <property type="entry name" value="PX"/>
    <property type="match status" value="1"/>
</dbReference>
<feature type="domain" description="PX" evidence="1">
    <location>
        <begin position="126"/>
        <end position="246"/>
    </location>
</feature>
<evidence type="ECO:0000259" key="1">
    <source>
        <dbReference type="PROSITE" id="PS50195"/>
    </source>
</evidence>
<sequence length="246" mass="27011">MGNAPATRLTIWPLHPPRDVSVNASRRISLSSDYLSLYHSHVDGTRRILINDQEMHTSKKGFDTGSVHNIEYNGATYVVTIKATMTGGFSYSCTLNSKALKSHLERPAVAQDDLVFRVSSVHVEDMMGTTNDGPGGPPSSKPQKVGMYSVEVFSKEAGQVVSNSEKRFSDFIALYETVNMMYGGSHLSKNIPPPPGKQLKMTTNHTSQKFLDGRKEKLDEFMKKLSTFPGIMGVPGIQGFCGFDSV</sequence>
<comment type="caution">
    <text evidence="2">The sequence shown here is derived from an EMBL/GenBank/DDBJ whole genome shotgun (WGS) entry which is preliminary data.</text>
</comment>